<keyword evidence="1 4" id="KW-0378">Hydrolase</keyword>
<dbReference type="InterPro" id="IPR002641">
    <property type="entry name" value="PNPLA_dom"/>
</dbReference>
<dbReference type="PANTHER" id="PTHR24185">
    <property type="entry name" value="CALCIUM-INDEPENDENT PHOSPHOLIPASE A2-GAMMA"/>
    <property type="match status" value="1"/>
</dbReference>
<keyword evidence="7" id="KW-1185">Reference proteome</keyword>
<accession>A0A238JH12</accession>
<dbReference type="SUPFAM" id="SSF52151">
    <property type="entry name" value="FabD/lysophospholipase-like"/>
    <property type="match status" value="1"/>
</dbReference>
<evidence type="ECO:0000259" key="5">
    <source>
        <dbReference type="PROSITE" id="PS51635"/>
    </source>
</evidence>
<feature type="domain" description="PNPLA" evidence="5">
    <location>
        <begin position="21"/>
        <end position="229"/>
    </location>
</feature>
<dbReference type="GO" id="GO:0016042">
    <property type="term" value="P:lipid catabolic process"/>
    <property type="evidence" value="ECO:0007669"/>
    <property type="project" value="UniProtKB-UniRule"/>
</dbReference>
<feature type="short sequence motif" description="DGA/G" evidence="4">
    <location>
        <begin position="215"/>
        <end position="217"/>
    </location>
</feature>
<organism evidence="6 7">
    <name type="scientific">Pelagimonas phthalicica</name>
    <dbReference type="NCBI Taxonomy" id="1037362"/>
    <lineage>
        <taxon>Bacteria</taxon>
        <taxon>Pseudomonadati</taxon>
        <taxon>Pseudomonadota</taxon>
        <taxon>Alphaproteobacteria</taxon>
        <taxon>Rhodobacterales</taxon>
        <taxon>Roseobacteraceae</taxon>
        <taxon>Pelagimonas</taxon>
    </lineage>
</organism>
<feature type="active site" description="Nucleophile" evidence="4">
    <location>
        <position position="67"/>
    </location>
</feature>
<feature type="active site" description="Proton acceptor" evidence="4">
    <location>
        <position position="215"/>
    </location>
</feature>
<dbReference type="PANTHER" id="PTHR24185:SF1">
    <property type="entry name" value="CALCIUM-INDEPENDENT PHOSPHOLIPASE A2-GAMMA"/>
    <property type="match status" value="1"/>
</dbReference>
<evidence type="ECO:0000313" key="7">
    <source>
        <dbReference type="Proteomes" id="UP000225972"/>
    </source>
</evidence>
<feature type="short sequence motif" description="GXSXG" evidence="4">
    <location>
        <begin position="65"/>
        <end position="69"/>
    </location>
</feature>
<keyword evidence="3 4" id="KW-0443">Lipid metabolism</keyword>
<evidence type="ECO:0000313" key="6">
    <source>
        <dbReference type="EMBL" id="SMX29504.1"/>
    </source>
</evidence>
<sequence>MTYKILTRDEHFQKPGGKRILTLDGGGLRGIVTLGYLKRVEEILRARVGNNDNFRLAHYFDLIAGTSTGAIIAAGLARGMTVGEITDIYMKLGREVFYKSMWRHGVLRARYSHKKLTSHLKAVLGEETTLGSEELQTGLLVVTKRMDTGSTWALGNNPKGAYYEAQPEDQWGSNKNYPLWRVVRASTAAPSFFKPEQIRISEAIGPEQVVGEFVDGGVSPFNNPTLQAFMYATLSGYRVNWQAGADRMLVVSIGTGRGDPSKEPTWISAKGAVQSLLSLMDDAGALVETMAQWLSTGETHRKIDRELGDLASDNIGGAPQFRYARFDLQLLREQVDKLKPGISIELLENLTVMDEPKNMSILYELATLDAQNKVLDQLFPEAFDLT</sequence>
<dbReference type="GO" id="GO:0016020">
    <property type="term" value="C:membrane"/>
    <property type="evidence" value="ECO:0007669"/>
    <property type="project" value="TreeGrafter"/>
</dbReference>
<dbReference type="GO" id="GO:0019369">
    <property type="term" value="P:arachidonate metabolic process"/>
    <property type="evidence" value="ECO:0007669"/>
    <property type="project" value="TreeGrafter"/>
</dbReference>
<feature type="short sequence motif" description="GXGXXG" evidence="4">
    <location>
        <begin position="25"/>
        <end position="30"/>
    </location>
</feature>
<dbReference type="PROSITE" id="PS51635">
    <property type="entry name" value="PNPLA"/>
    <property type="match status" value="1"/>
</dbReference>
<dbReference type="EMBL" id="FXXP01000002">
    <property type="protein sequence ID" value="SMX29504.1"/>
    <property type="molecule type" value="Genomic_DNA"/>
</dbReference>
<gene>
    <name evidence="6" type="ORF">TRP8649_03640</name>
</gene>
<dbReference type="RefSeq" id="WP_099247571.1">
    <property type="nucleotide sequence ID" value="NZ_FXXP01000002.1"/>
</dbReference>
<evidence type="ECO:0000256" key="2">
    <source>
        <dbReference type="ARBA" id="ARBA00022963"/>
    </source>
</evidence>
<proteinExistence type="predicted"/>
<dbReference type="Gene3D" id="3.40.1090.10">
    <property type="entry name" value="Cytosolic phospholipase A2 catalytic domain"/>
    <property type="match status" value="1"/>
</dbReference>
<reference evidence="7" key="1">
    <citation type="submission" date="2017-05" db="EMBL/GenBank/DDBJ databases">
        <authorList>
            <person name="Rodrigo-Torres L."/>
            <person name="Arahal R. D."/>
            <person name="Lucena T."/>
        </authorList>
    </citation>
    <scope>NUCLEOTIDE SEQUENCE [LARGE SCALE GENOMIC DNA]</scope>
    <source>
        <strain evidence="7">CECT 8649</strain>
    </source>
</reference>
<dbReference type="Pfam" id="PF01734">
    <property type="entry name" value="Patatin"/>
    <property type="match status" value="1"/>
</dbReference>
<dbReference type="AlphaFoldDB" id="A0A238JH12"/>
<dbReference type="InterPro" id="IPR016035">
    <property type="entry name" value="Acyl_Trfase/lysoPLipase"/>
</dbReference>
<dbReference type="GO" id="GO:0047499">
    <property type="term" value="F:calcium-independent phospholipase A2 activity"/>
    <property type="evidence" value="ECO:0007669"/>
    <property type="project" value="TreeGrafter"/>
</dbReference>
<keyword evidence="2 4" id="KW-0442">Lipid degradation</keyword>
<evidence type="ECO:0000256" key="1">
    <source>
        <dbReference type="ARBA" id="ARBA00022801"/>
    </source>
</evidence>
<name>A0A238JH12_9RHOB</name>
<dbReference type="Proteomes" id="UP000225972">
    <property type="component" value="Unassembled WGS sequence"/>
</dbReference>
<evidence type="ECO:0000256" key="3">
    <source>
        <dbReference type="ARBA" id="ARBA00023098"/>
    </source>
</evidence>
<evidence type="ECO:0000256" key="4">
    <source>
        <dbReference type="PROSITE-ProRule" id="PRU01161"/>
    </source>
</evidence>
<dbReference type="OrthoDB" id="9807112at2"/>
<protein>
    <submittedName>
        <fullName evidence="6">Patatin-like phospholipase</fullName>
    </submittedName>
</protein>